<dbReference type="InterPro" id="IPR001638">
    <property type="entry name" value="Solute-binding_3/MltF_N"/>
</dbReference>
<dbReference type="Proteomes" id="UP000377595">
    <property type="component" value="Unassembled WGS sequence"/>
</dbReference>
<dbReference type="Gene3D" id="3.40.190.10">
    <property type="entry name" value="Periplasmic binding protein-like II"/>
    <property type="match status" value="3"/>
</dbReference>
<evidence type="ECO:0000259" key="1">
    <source>
        <dbReference type="SMART" id="SM00062"/>
    </source>
</evidence>
<reference evidence="2 3" key="1">
    <citation type="submission" date="2019-10" db="EMBL/GenBank/DDBJ databases">
        <title>Whole genome shotgun sequence of Acrocarpospora pleiomorpha NBRC 16267.</title>
        <authorList>
            <person name="Ichikawa N."/>
            <person name="Kimura A."/>
            <person name="Kitahashi Y."/>
            <person name="Komaki H."/>
            <person name="Oguchi A."/>
        </authorList>
    </citation>
    <scope>NUCLEOTIDE SEQUENCE [LARGE SCALE GENOMIC DNA]</scope>
    <source>
        <strain evidence="2 3">NBRC 16267</strain>
    </source>
</reference>
<comment type="caution">
    <text evidence="2">The sequence shown here is derived from an EMBL/GenBank/DDBJ whole genome shotgun (WGS) entry which is preliminary data.</text>
</comment>
<dbReference type="RefSeq" id="WP_155350250.1">
    <property type="nucleotide sequence ID" value="NZ_BLAF01000068.1"/>
</dbReference>
<feature type="domain" description="Solute-binding protein family 3/N-terminal" evidence="1">
    <location>
        <begin position="22"/>
        <end position="227"/>
    </location>
</feature>
<dbReference type="AlphaFoldDB" id="A0A5M3Y116"/>
<organism evidence="2 3">
    <name type="scientific">Acrocarpospora pleiomorpha</name>
    <dbReference type="NCBI Taxonomy" id="90975"/>
    <lineage>
        <taxon>Bacteria</taxon>
        <taxon>Bacillati</taxon>
        <taxon>Actinomycetota</taxon>
        <taxon>Actinomycetes</taxon>
        <taxon>Streptosporangiales</taxon>
        <taxon>Streptosporangiaceae</taxon>
        <taxon>Acrocarpospora</taxon>
    </lineage>
</organism>
<accession>A0A5M3Y116</accession>
<protein>
    <submittedName>
        <fullName evidence="2">Glutamate-binding protein</fullName>
    </submittedName>
</protein>
<dbReference type="PROSITE" id="PS51257">
    <property type="entry name" value="PROKAR_LIPOPROTEIN"/>
    <property type="match status" value="1"/>
</dbReference>
<keyword evidence="3" id="KW-1185">Reference proteome</keyword>
<dbReference type="SMART" id="SM00062">
    <property type="entry name" value="PBPb"/>
    <property type="match status" value="1"/>
</dbReference>
<evidence type="ECO:0000313" key="2">
    <source>
        <dbReference type="EMBL" id="GES25481.1"/>
    </source>
</evidence>
<name>A0A5M3Y116_9ACTN</name>
<dbReference type="OrthoDB" id="4963533at2"/>
<evidence type="ECO:0000313" key="3">
    <source>
        <dbReference type="Proteomes" id="UP000377595"/>
    </source>
</evidence>
<dbReference type="SUPFAM" id="SSF53850">
    <property type="entry name" value="Periplasmic binding protein-like II"/>
    <property type="match status" value="1"/>
</dbReference>
<gene>
    <name evidence="2" type="ORF">Aple_083800</name>
</gene>
<dbReference type="EMBL" id="BLAF01000068">
    <property type="protein sequence ID" value="GES25481.1"/>
    <property type="molecule type" value="Genomic_DNA"/>
</dbReference>
<proteinExistence type="predicted"/>
<sequence>MWRVVVLGMAAVFLTACGGSGSLVIGVRAGQPGLVDKLPGGGWAGFDIAVAHYVARELGYRDDQIRYTFDAGEADLSLGTVGGRYAGPYLVTTKDLLVRTQELRTLRALRSSRVCGTRADVAPLVERFGTAWQNVFVAEANVPAACGPLLADRRIDAIIADAPVLAGISAQYPGRFRFLGRDLAEVRYGIRLAPNAIGLRDDVEEALRTMYEDGSWHRAVIDYLGLLATRYLSPPVLEKG</sequence>